<evidence type="ECO:0000313" key="1">
    <source>
        <dbReference type="EMBL" id="GIY32074.1"/>
    </source>
</evidence>
<keyword evidence="2" id="KW-1185">Reference proteome</keyword>
<protein>
    <submittedName>
        <fullName evidence="1">Uncharacterized protein</fullName>
    </submittedName>
</protein>
<organism evidence="1 2">
    <name type="scientific">Caerostris extrusa</name>
    <name type="common">Bark spider</name>
    <name type="synonym">Caerostris bankana</name>
    <dbReference type="NCBI Taxonomy" id="172846"/>
    <lineage>
        <taxon>Eukaryota</taxon>
        <taxon>Metazoa</taxon>
        <taxon>Ecdysozoa</taxon>
        <taxon>Arthropoda</taxon>
        <taxon>Chelicerata</taxon>
        <taxon>Arachnida</taxon>
        <taxon>Araneae</taxon>
        <taxon>Araneomorphae</taxon>
        <taxon>Entelegynae</taxon>
        <taxon>Araneoidea</taxon>
        <taxon>Araneidae</taxon>
        <taxon>Caerostris</taxon>
    </lineage>
</organism>
<evidence type="ECO:0000313" key="2">
    <source>
        <dbReference type="Proteomes" id="UP001054945"/>
    </source>
</evidence>
<dbReference type="AlphaFoldDB" id="A0AAV4SDN0"/>
<proteinExistence type="predicted"/>
<sequence length="90" mass="10247">MSEAQSDKILRIFGKGKKKIPHSIESFSQCGCRISKSIYANRNQSGEGKRTNKELVGLSQYTFYAFSLLFHVKEELAEVEFFRVIPKQAA</sequence>
<gene>
    <name evidence="1" type="ORF">CEXT_328701</name>
</gene>
<dbReference type="EMBL" id="BPLR01009452">
    <property type="protein sequence ID" value="GIY32074.1"/>
    <property type="molecule type" value="Genomic_DNA"/>
</dbReference>
<dbReference type="Proteomes" id="UP001054945">
    <property type="component" value="Unassembled WGS sequence"/>
</dbReference>
<comment type="caution">
    <text evidence="1">The sequence shown here is derived from an EMBL/GenBank/DDBJ whole genome shotgun (WGS) entry which is preliminary data.</text>
</comment>
<accession>A0AAV4SDN0</accession>
<name>A0AAV4SDN0_CAEEX</name>
<reference evidence="1 2" key="1">
    <citation type="submission" date="2021-06" db="EMBL/GenBank/DDBJ databases">
        <title>Caerostris extrusa draft genome.</title>
        <authorList>
            <person name="Kono N."/>
            <person name="Arakawa K."/>
        </authorList>
    </citation>
    <scope>NUCLEOTIDE SEQUENCE [LARGE SCALE GENOMIC DNA]</scope>
</reference>